<protein>
    <submittedName>
        <fullName evidence="1">Uncharacterized protein</fullName>
    </submittedName>
</protein>
<gene>
    <name evidence="1" type="ORF">OS493_010462</name>
</gene>
<keyword evidence="2" id="KW-1185">Reference proteome</keyword>
<organism evidence="1 2">
    <name type="scientific">Desmophyllum pertusum</name>
    <dbReference type="NCBI Taxonomy" id="174260"/>
    <lineage>
        <taxon>Eukaryota</taxon>
        <taxon>Metazoa</taxon>
        <taxon>Cnidaria</taxon>
        <taxon>Anthozoa</taxon>
        <taxon>Hexacorallia</taxon>
        <taxon>Scleractinia</taxon>
        <taxon>Caryophylliina</taxon>
        <taxon>Caryophylliidae</taxon>
        <taxon>Desmophyllum</taxon>
    </lineage>
</organism>
<dbReference type="Pfam" id="PF14926">
    <property type="entry name" value="CFAP300"/>
    <property type="match status" value="1"/>
</dbReference>
<evidence type="ECO:0000313" key="2">
    <source>
        <dbReference type="Proteomes" id="UP001163046"/>
    </source>
</evidence>
<proteinExistence type="predicted"/>
<comment type="caution">
    <text evidence="1">The sequence shown here is derived from an EMBL/GenBank/DDBJ whole genome shotgun (WGS) entry which is preliminary data.</text>
</comment>
<dbReference type="OrthoDB" id="10259249at2759"/>
<dbReference type="Proteomes" id="UP001163046">
    <property type="component" value="Unassembled WGS sequence"/>
</dbReference>
<dbReference type="EMBL" id="MU825400">
    <property type="protein sequence ID" value="KAJ7392803.1"/>
    <property type="molecule type" value="Genomic_DNA"/>
</dbReference>
<dbReference type="AlphaFoldDB" id="A0A9X0DBM5"/>
<sequence>MVVTGYDTSRFKTRIMYEDDINHYLETTKTIYKDLLSVHKDPTTKKLQVGSVVLKSPRRMKTVHQFTLHLRLTISPLLTCASTRSRDTCIFGIIRGVDIPSREHWLRVGFSDLSCVRSISSASVLSKNTNGASKLSWTTRPYYGGNWELASCEPVTWHMAGSQLEAVTDAVSFAGNRTTNVNRHGIPRTEKLCRTRCIMAGKQLEAVSLKV</sequence>
<name>A0A9X0DBM5_9CNID</name>
<accession>A0A9X0DBM5</accession>
<dbReference type="InterPro" id="IPR029416">
    <property type="entry name" value="CFAP300"/>
</dbReference>
<reference evidence="1" key="1">
    <citation type="submission" date="2023-01" db="EMBL/GenBank/DDBJ databases">
        <title>Genome assembly of the deep-sea coral Lophelia pertusa.</title>
        <authorList>
            <person name="Herrera S."/>
            <person name="Cordes E."/>
        </authorList>
    </citation>
    <scope>NUCLEOTIDE SEQUENCE</scope>
    <source>
        <strain evidence="1">USNM1676648</strain>
        <tissue evidence="1">Polyp</tissue>
    </source>
</reference>
<evidence type="ECO:0000313" key="1">
    <source>
        <dbReference type="EMBL" id="KAJ7392803.1"/>
    </source>
</evidence>